<dbReference type="RefSeq" id="WP_124697451.1">
    <property type="nucleotide sequence ID" value="NZ_JBHUFE010000025.1"/>
</dbReference>
<proteinExistence type="predicted"/>
<name>A0A3N9PUC6_9BACL</name>
<dbReference type="EMBL" id="RQPI01000017">
    <property type="protein sequence ID" value="RQW08846.1"/>
    <property type="molecule type" value="Genomic_DNA"/>
</dbReference>
<dbReference type="PANTHER" id="PTHR41260:SF1">
    <property type="entry name" value="PROTEIN ECSC"/>
    <property type="match status" value="1"/>
</dbReference>
<comment type="caution">
    <text evidence="1">The sequence shown here is derived from an EMBL/GenBank/DDBJ whole genome shotgun (WGS) entry which is preliminary data.</text>
</comment>
<reference evidence="1 2" key="1">
    <citation type="submission" date="2018-11" db="EMBL/GenBank/DDBJ databases">
        <title>Genome sequence of strain 7197.</title>
        <authorList>
            <person name="Gao J."/>
            <person name="Sun J."/>
        </authorList>
    </citation>
    <scope>NUCLEOTIDE SEQUENCE [LARGE SCALE GENOMIC DNA]</scope>
    <source>
        <strain evidence="1 2">7197</strain>
    </source>
</reference>
<gene>
    <name evidence="1" type="ORF">EH198_20860</name>
</gene>
<dbReference type="Proteomes" id="UP000282529">
    <property type="component" value="Unassembled WGS sequence"/>
</dbReference>
<sequence length="206" mass="21813">MKITHQAVNQALDWAYEKAVTGGIPGTSDAYELAEEFSQKKGDLNVQISSLIRWQNTKSATSGFLTGLGGIVTLPAAIPANLASVLYIQLRMIAAIAVMSGRDVKEDQVRTMAYLCLCGNGITDILKDVGIVVGKKAAESALRGLSGKVLININKKVGFRLLTKFGTKGVINLSKMIPLVGGVTGAVFDGVSTNVVGNTARRLFTE</sequence>
<dbReference type="Pfam" id="PF12787">
    <property type="entry name" value="EcsC"/>
    <property type="match status" value="1"/>
</dbReference>
<dbReference type="PANTHER" id="PTHR41260">
    <property type="entry name" value="PROTEIN ECSC"/>
    <property type="match status" value="1"/>
</dbReference>
<organism evidence="1 2">
    <name type="scientific">Paenibacillus rhizophilus</name>
    <dbReference type="NCBI Taxonomy" id="1850366"/>
    <lineage>
        <taxon>Bacteria</taxon>
        <taxon>Bacillati</taxon>
        <taxon>Bacillota</taxon>
        <taxon>Bacilli</taxon>
        <taxon>Bacillales</taxon>
        <taxon>Paenibacillaceae</taxon>
        <taxon>Paenibacillus</taxon>
    </lineage>
</organism>
<protein>
    <submittedName>
        <fullName evidence="1">EcsC family protein</fullName>
    </submittedName>
</protein>
<keyword evidence="2" id="KW-1185">Reference proteome</keyword>
<accession>A0A3N9PUC6</accession>
<evidence type="ECO:0000313" key="2">
    <source>
        <dbReference type="Proteomes" id="UP000282529"/>
    </source>
</evidence>
<evidence type="ECO:0000313" key="1">
    <source>
        <dbReference type="EMBL" id="RQW08846.1"/>
    </source>
</evidence>
<dbReference type="OrthoDB" id="1425703at2"/>
<dbReference type="AlphaFoldDB" id="A0A3N9PUC6"/>
<dbReference type="InterPro" id="IPR024787">
    <property type="entry name" value="EcsC"/>
</dbReference>